<dbReference type="GO" id="GO:1990542">
    <property type="term" value="P:mitochondrial transmembrane transport"/>
    <property type="evidence" value="ECO:0007669"/>
    <property type="project" value="InterPro"/>
</dbReference>
<dbReference type="PANTHER" id="PTHR45760:SF2">
    <property type="entry name" value="FI19922P1-RELATED"/>
    <property type="match status" value="1"/>
</dbReference>
<dbReference type="EMBL" id="LIAE01006657">
    <property type="protein sequence ID" value="PAV86550.1"/>
    <property type="molecule type" value="Genomic_DNA"/>
</dbReference>
<dbReference type="PRINTS" id="PR00926">
    <property type="entry name" value="MITOCARRIER"/>
</dbReference>
<dbReference type="Gene3D" id="1.50.40.10">
    <property type="entry name" value="Mitochondrial carrier domain"/>
    <property type="match status" value="1"/>
</dbReference>
<dbReference type="STRING" id="2018661.A0A2A2LK85"/>
<evidence type="ECO:0000256" key="10">
    <source>
        <dbReference type="PROSITE-ProRule" id="PRU00282"/>
    </source>
</evidence>
<comment type="caution">
    <text evidence="13">The sequence shown here is derived from an EMBL/GenBank/DDBJ whole genome shotgun (WGS) entry which is preliminary data.</text>
</comment>
<evidence type="ECO:0000259" key="12">
    <source>
        <dbReference type="Pfam" id="PF22947"/>
    </source>
</evidence>
<gene>
    <name evidence="13" type="ORF">WR25_11941</name>
</gene>
<protein>
    <recommendedName>
        <fullName evidence="12">Leucine--tRNA ligase ubiquitin-like domain-containing protein</fullName>
    </recommendedName>
</protein>
<dbReference type="InterPro" id="IPR018108">
    <property type="entry name" value="MCP_transmembrane"/>
</dbReference>
<evidence type="ECO:0000256" key="7">
    <source>
        <dbReference type="ARBA" id="ARBA00022989"/>
    </source>
</evidence>
<dbReference type="InterPro" id="IPR023395">
    <property type="entry name" value="MCP_dom_sf"/>
</dbReference>
<feature type="domain" description="Leucine--tRNA ligase ubiquitin-like" evidence="12">
    <location>
        <begin position="53"/>
        <end position="160"/>
    </location>
</feature>
<name>A0A2A2LK85_9BILA</name>
<keyword evidence="8" id="KW-0496">Mitochondrion</keyword>
<keyword evidence="14" id="KW-1185">Reference proteome</keyword>
<dbReference type="InterPro" id="IPR002067">
    <property type="entry name" value="MCP"/>
</dbReference>
<dbReference type="Proteomes" id="UP000218231">
    <property type="component" value="Unassembled WGS sequence"/>
</dbReference>
<evidence type="ECO:0000256" key="4">
    <source>
        <dbReference type="ARBA" id="ARBA00022692"/>
    </source>
</evidence>
<evidence type="ECO:0000256" key="11">
    <source>
        <dbReference type="RuleBase" id="RU000488"/>
    </source>
</evidence>
<reference evidence="13 14" key="1">
    <citation type="journal article" date="2017" name="Curr. Biol.">
        <title>Genome architecture and evolution of a unichromosomal asexual nematode.</title>
        <authorList>
            <person name="Fradin H."/>
            <person name="Zegar C."/>
            <person name="Gutwein M."/>
            <person name="Lucas J."/>
            <person name="Kovtun M."/>
            <person name="Corcoran D."/>
            <person name="Baugh L.R."/>
            <person name="Kiontke K."/>
            <person name="Gunsalus K."/>
            <person name="Fitch D.H."/>
            <person name="Piano F."/>
        </authorList>
    </citation>
    <scope>NUCLEOTIDE SEQUENCE [LARGE SCALE GENOMIC DNA]</scope>
    <source>
        <strain evidence="13">PF1309</strain>
    </source>
</reference>
<evidence type="ECO:0000256" key="1">
    <source>
        <dbReference type="ARBA" id="ARBA00004448"/>
    </source>
</evidence>
<evidence type="ECO:0000256" key="3">
    <source>
        <dbReference type="ARBA" id="ARBA00022448"/>
    </source>
</evidence>
<dbReference type="Pfam" id="PF22947">
    <property type="entry name" value="ULD_3"/>
    <property type="match status" value="1"/>
</dbReference>
<dbReference type="PANTHER" id="PTHR45760">
    <property type="entry name" value="FI19922P1-RELATED"/>
    <property type="match status" value="1"/>
</dbReference>
<evidence type="ECO:0000256" key="5">
    <source>
        <dbReference type="ARBA" id="ARBA00022737"/>
    </source>
</evidence>
<dbReference type="PROSITE" id="PS50920">
    <property type="entry name" value="SOLCAR"/>
    <property type="match status" value="3"/>
</dbReference>
<dbReference type="InterPro" id="IPR054509">
    <property type="entry name" value="LARS1_ULD"/>
</dbReference>
<organism evidence="13 14">
    <name type="scientific">Diploscapter pachys</name>
    <dbReference type="NCBI Taxonomy" id="2018661"/>
    <lineage>
        <taxon>Eukaryota</taxon>
        <taxon>Metazoa</taxon>
        <taxon>Ecdysozoa</taxon>
        <taxon>Nematoda</taxon>
        <taxon>Chromadorea</taxon>
        <taxon>Rhabditida</taxon>
        <taxon>Rhabditina</taxon>
        <taxon>Rhabditomorpha</taxon>
        <taxon>Rhabditoidea</taxon>
        <taxon>Rhabditidae</taxon>
        <taxon>Diploscapter</taxon>
    </lineage>
</organism>
<dbReference type="InterPro" id="IPR045315">
    <property type="entry name" value="Mtm1-like"/>
</dbReference>
<feature type="repeat" description="Solcar" evidence="10">
    <location>
        <begin position="167"/>
        <end position="288"/>
    </location>
</feature>
<dbReference type="GO" id="GO:0005743">
    <property type="term" value="C:mitochondrial inner membrane"/>
    <property type="evidence" value="ECO:0007669"/>
    <property type="project" value="UniProtKB-SubCell"/>
</dbReference>
<keyword evidence="9 10" id="KW-0472">Membrane</keyword>
<evidence type="ECO:0000256" key="2">
    <source>
        <dbReference type="ARBA" id="ARBA00006375"/>
    </source>
</evidence>
<keyword evidence="7" id="KW-1133">Transmembrane helix</keyword>
<comment type="subcellular location">
    <subcellularLocation>
        <location evidence="1">Mitochondrion inner membrane</location>
        <topology evidence="1">Multi-pass membrane protein</topology>
    </subcellularLocation>
</comment>
<proteinExistence type="inferred from homology"/>
<sequence>MRAEILNINREYLLNSLDLDYIIMKFTDEPDTPQALQDTIVPGRPHITFSAGKPGLPLTLRNVHLCNGLFDVELEVVDGDTLSAIVRKLRRINKNVKPKHIVTFWRYKDPVAGGRRNISCEDPLAPNVKLNDDAVFKADAESKKITVDGHEVGQTLVYVAESNEMLQKALVEHGVVQPADSVQLHGRDVTPMDVVKIRLQQQTHPFPKGHCYYYYNGLMDCLCPPCDNKKPCAWYQRPGNFKGTLDALIRIPRTEGIFSLWSGLAPTLAQALPATIFYFSIYDNLRTYLATKLCCRRTLHPEKYTPPDWTASMVGGVVGRTVSAAVVSPIEILRTKLQSEKMSYKELAKSMKIGIRTRGLMSFYAGWGPTILRDVPFSGIYWSMYDVMKTYLLKRNETTETSFLIAFTSGATSGITAAIITHPFDVVKTNVQVRVGTSEEQMEKSARQIAREIIDSRGYSGLMAGLLPRIFKVGISCAIMIGSYEYCKTLFRRRNDNKKDS</sequence>
<evidence type="ECO:0000256" key="8">
    <source>
        <dbReference type="ARBA" id="ARBA00023128"/>
    </source>
</evidence>
<feature type="repeat" description="Solcar" evidence="10">
    <location>
        <begin position="307"/>
        <end position="391"/>
    </location>
</feature>
<dbReference type="SUPFAM" id="SSF103506">
    <property type="entry name" value="Mitochondrial carrier"/>
    <property type="match status" value="1"/>
</dbReference>
<comment type="similarity">
    <text evidence="2 11">Belongs to the mitochondrial carrier (TC 2.A.29) family.</text>
</comment>
<keyword evidence="6" id="KW-0999">Mitochondrion inner membrane</keyword>
<dbReference type="Pfam" id="PF00153">
    <property type="entry name" value="Mito_carr"/>
    <property type="match status" value="3"/>
</dbReference>
<keyword evidence="5" id="KW-0677">Repeat</keyword>
<evidence type="ECO:0000313" key="14">
    <source>
        <dbReference type="Proteomes" id="UP000218231"/>
    </source>
</evidence>
<evidence type="ECO:0000313" key="13">
    <source>
        <dbReference type="EMBL" id="PAV86550.1"/>
    </source>
</evidence>
<dbReference type="OrthoDB" id="1747031at2759"/>
<evidence type="ECO:0000256" key="9">
    <source>
        <dbReference type="ARBA" id="ARBA00023136"/>
    </source>
</evidence>
<keyword evidence="3 11" id="KW-0813">Transport</keyword>
<accession>A0A2A2LK85</accession>
<dbReference type="AlphaFoldDB" id="A0A2A2LK85"/>
<evidence type="ECO:0000256" key="6">
    <source>
        <dbReference type="ARBA" id="ARBA00022792"/>
    </source>
</evidence>
<keyword evidence="4 10" id="KW-0812">Transmembrane</keyword>
<feature type="repeat" description="Solcar" evidence="10">
    <location>
        <begin position="401"/>
        <end position="490"/>
    </location>
</feature>